<comment type="caution">
    <text evidence="2">The sequence shown here is derived from an EMBL/GenBank/DDBJ whole genome shotgun (WGS) entry which is preliminary data.</text>
</comment>
<proteinExistence type="predicted"/>
<keyword evidence="3" id="KW-1185">Reference proteome</keyword>
<reference evidence="3" key="1">
    <citation type="journal article" date="2019" name="Int. J. Syst. Evol. Microbiol.">
        <title>The Global Catalogue of Microorganisms (GCM) 10K type strain sequencing project: providing services to taxonomists for standard genome sequencing and annotation.</title>
        <authorList>
            <consortium name="The Broad Institute Genomics Platform"/>
            <consortium name="The Broad Institute Genome Sequencing Center for Infectious Disease"/>
            <person name="Wu L."/>
            <person name="Ma J."/>
        </authorList>
    </citation>
    <scope>NUCLEOTIDE SEQUENCE [LARGE SCALE GENOMIC DNA]</scope>
    <source>
        <strain evidence="3">JCM 3369</strain>
    </source>
</reference>
<feature type="region of interest" description="Disordered" evidence="1">
    <location>
        <begin position="335"/>
        <end position="372"/>
    </location>
</feature>
<dbReference type="EMBL" id="JBHSXS010000019">
    <property type="protein sequence ID" value="MFC6883427.1"/>
    <property type="molecule type" value="Genomic_DNA"/>
</dbReference>
<evidence type="ECO:0000313" key="2">
    <source>
        <dbReference type="EMBL" id="MFC6883427.1"/>
    </source>
</evidence>
<name>A0ABW2CNP9_9ACTN</name>
<sequence length="372" mass="41112">MRTQRTWTAGPLRYTLTRPPARKNAEFEHLHPRGRGGRFTRKPWVLHHHDPSAAGSGGNDFADWGDRAAAIRRARDRYPDLHDLFRTGDAVGTRAAVLELLDSITWPDGAIPTAHVDPDPGQSLYFGIEINLPSSNAVLLHARREVLQRPATGRLHVMNEALVVDDAHRGGKWAAHLNAALEDWYIASGINRVFLTAADIGAYAWASAGYDWDPDGYTDDERGNTRLRGDIEAILDSIAEHARYPETLDLIARYRGLLDGPRIALPTPYELSRIEYQPGATMWAGKAGMIGMTWYGEKYLEPPAPETKTMADDPAATAERRARLARLAELHRRWVLDTPGADDGQPGPGTTEDALHAAVDEAGLFPDADNDR</sequence>
<protein>
    <submittedName>
        <fullName evidence="2">Uncharacterized protein</fullName>
    </submittedName>
</protein>
<dbReference type="RefSeq" id="WP_378050274.1">
    <property type="nucleotide sequence ID" value="NZ_JBHSXE010000002.1"/>
</dbReference>
<evidence type="ECO:0000256" key="1">
    <source>
        <dbReference type="SAM" id="MobiDB-lite"/>
    </source>
</evidence>
<evidence type="ECO:0000313" key="3">
    <source>
        <dbReference type="Proteomes" id="UP001596380"/>
    </source>
</evidence>
<dbReference type="Proteomes" id="UP001596380">
    <property type="component" value="Unassembled WGS sequence"/>
</dbReference>
<accession>A0ABW2CNP9</accession>
<organism evidence="2 3">
    <name type="scientific">Actinomadura yumaensis</name>
    <dbReference type="NCBI Taxonomy" id="111807"/>
    <lineage>
        <taxon>Bacteria</taxon>
        <taxon>Bacillati</taxon>
        <taxon>Actinomycetota</taxon>
        <taxon>Actinomycetes</taxon>
        <taxon>Streptosporangiales</taxon>
        <taxon>Thermomonosporaceae</taxon>
        <taxon>Actinomadura</taxon>
    </lineage>
</organism>
<dbReference type="InterPro" id="IPR016181">
    <property type="entry name" value="Acyl_CoA_acyltransferase"/>
</dbReference>
<gene>
    <name evidence="2" type="ORF">ACFQKB_26960</name>
</gene>
<dbReference type="SUPFAM" id="SSF55729">
    <property type="entry name" value="Acyl-CoA N-acyltransferases (Nat)"/>
    <property type="match status" value="1"/>
</dbReference>